<dbReference type="SUPFAM" id="SSF53335">
    <property type="entry name" value="S-adenosyl-L-methionine-dependent methyltransferases"/>
    <property type="match status" value="1"/>
</dbReference>
<dbReference type="EMBL" id="DRDR01000092">
    <property type="protein sequence ID" value="HDL60239.1"/>
    <property type="molecule type" value="Genomic_DNA"/>
</dbReference>
<organism evidence="3">
    <name type="scientific">candidate division WOR-3 bacterium</name>
    <dbReference type="NCBI Taxonomy" id="2052148"/>
    <lineage>
        <taxon>Bacteria</taxon>
        <taxon>Bacteria division WOR-3</taxon>
    </lineage>
</organism>
<dbReference type="CDD" id="cd02440">
    <property type="entry name" value="AdoMet_MTases"/>
    <property type="match status" value="1"/>
</dbReference>
<evidence type="ECO:0000259" key="2">
    <source>
        <dbReference type="Pfam" id="PF13649"/>
    </source>
</evidence>
<evidence type="ECO:0000256" key="1">
    <source>
        <dbReference type="ARBA" id="ARBA00022679"/>
    </source>
</evidence>
<protein>
    <submittedName>
        <fullName evidence="3">Class I SAM-dependent methyltransferase</fullName>
    </submittedName>
</protein>
<evidence type="ECO:0000313" key="3">
    <source>
        <dbReference type="EMBL" id="HDL60239.1"/>
    </source>
</evidence>
<dbReference type="InterPro" id="IPR029063">
    <property type="entry name" value="SAM-dependent_MTases_sf"/>
</dbReference>
<dbReference type="InterPro" id="IPR041698">
    <property type="entry name" value="Methyltransf_25"/>
</dbReference>
<proteinExistence type="predicted"/>
<gene>
    <name evidence="3" type="ORF">ENH14_02160</name>
</gene>
<keyword evidence="3" id="KW-0489">Methyltransferase</keyword>
<dbReference type="GO" id="GO:0008168">
    <property type="term" value="F:methyltransferase activity"/>
    <property type="evidence" value="ECO:0007669"/>
    <property type="project" value="UniProtKB-KW"/>
</dbReference>
<dbReference type="Gene3D" id="3.40.50.150">
    <property type="entry name" value="Vaccinia Virus protein VP39"/>
    <property type="match status" value="1"/>
</dbReference>
<feature type="non-terminal residue" evidence="3">
    <location>
        <position position="175"/>
    </location>
</feature>
<keyword evidence="1" id="KW-0808">Transferase</keyword>
<reference evidence="3" key="1">
    <citation type="journal article" date="2020" name="mSystems">
        <title>Genome- and Community-Level Interaction Insights into Carbon Utilization and Element Cycling Functions of Hydrothermarchaeota in Hydrothermal Sediment.</title>
        <authorList>
            <person name="Zhou Z."/>
            <person name="Liu Y."/>
            <person name="Xu W."/>
            <person name="Pan J."/>
            <person name="Luo Z.H."/>
            <person name="Li M."/>
        </authorList>
    </citation>
    <scope>NUCLEOTIDE SEQUENCE [LARGE SCALE GENOMIC DNA]</scope>
    <source>
        <strain evidence="3">HyVt-28</strain>
    </source>
</reference>
<dbReference type="GO" id="GO:0032259">
    <property type="term" value="P:methylation"/>
    <property type="evidence" value="ECO:0007669"/>
    <property type="project" value="UniProtKB-KW"/>
</dbReference>
<accession>A0A7V0LUL9</accession>
<dbReference type="Pfam" id="PF13649">
    <property type="entry name" value="Methyltransf_25"/>
    <property type="match status" value="1"/>
</dbReference>
<dbReference type="AlphaFoldDB" id="A0A7V0LUL9"/>
<feature type="domain" description="Methyltransferase" evidence="2">
    <location>
        <begin position="46"/>
        <end position="142"/>
    </location>
</feature>
<dbReference type="Proteomes" id="UP000886381">
    <property type="component" value="Unassembled WGS sequence"/>
</dbReference>
<comment type="caution">
    <text evidence="3">The sequence shown here is derived from an EMBL/GenBank/DDBJ whole genome shotgun (WGS) entry which is preliminary data.</text>
</comment>
<sequence>MSTKDSFSLIARYYDRIMHRVNYQEWAEYIIQIMNLSPLRKKTRLLDIACGTGTMALLMNRKGFEVYGFDRSLEMVKVARQKVKKENVTDVFLFAGDFRDLPVKDKEFHGVYSIFDSLNNVLDERELLKIFVRVHEILVEGGAFVFDLNTDFSLRRDWGNNTKVEESDDVVTIWR</sequence>
<dbReference type="PANTHER" id="PTHR43861">
    <property type="entry name" value="TRANS-ACONITATE 2-METHYLTRANSFERASE-RELATED"/>
    <property type="match status" value="1"/>
</dbReference>
<name>A0A7V0LUL9_UNCW3</name>